<dbReference type="Proteomes" id="UP000721861">
    <property type="component" value="Unassembled WGS sequence"/>
</dbReference>
<keyword evidence="1" id="KW-0732">Signal</keyword>
<evidence type="ECO:0000313" key="4">
    <source>
        <dbReference type="Proteomes" id="UP000721861"/>
    </source>
</evidence>
<dbReference type="InterPro" id="IPR003141">
    <property type="entry name" value="Pol/His_phosphatase_N"/>
</dbReference>
<dbReference type="PANTHER" id="PTHR42924">
    <property type="entry name" value="EXONUCLEASE"/>
    <property type="match status" value="1"/>
</dbReference>
<dbReference type="PANTHER" id="PTHR42924:SF3">
    <property type="entry name" value="POLYMERASE_HISTIDINOL PHOSPHATASE N-TERMINAL DOMAIN-CONTAINING PROTEIN"/>
    <property type="match status" value="1"/>
</dbReference>
<dbReference type="RefSeq" id="WP_212228550.1">
    <property type="nucleotide sequence ID" value="NZ_JAGUCN010000012.1"/>
</dbReference>
<feature type="chain" id="PRO_5047448205" description="Polymerase/histidinol phosphatase N-terminal domain-containing protein" evidence="1">
    <location>
        <begin position="22"/>
        <end position="374"/>
    </location>
</feature>
<proteinExistence type="predicted"/>
<dbReference type="EMBL" id="JAGUCN010000012">
    <property type="protein sequence ID" value="MBS2212096.1"/>
    <property type="molecule type" value="Genomic_DNA"/>
</dbReference>
<dbReference type="InterPro" id="IPR052018">
    <property type="entry name" value="PHP_domain"/>
</dbReference>
<dbReference type="SMART" id="SM00481">
    <property type="entry name" value="POLIIIAc"/>
    <property type="match status" value="1"/>
</dbReference>
<keyword evidence="4" id="KW-1185">Reference proteome</keyword>
<reference evidence="3 4" key="1">
    <citation type="journal article" date="2014" name="Int. J. Syst. Evol. Microbiol.">
        <title>Carboxylicivirga gen. nov. in the family Marinilabiliaceae with two novel species, Carboxylicivirga mesophila sp. nov. and Carboxylicivirga taeanensis sp. nov., and reclassification of Cytophaga fermentans as Saccharicrinis fermentans gen. nov., comb. nov.</title>
        <authorList>
            <person name="Yang S.H."/>
            <person name="Seo H.S."/>
            <person name="Woo J.H."/>
            <person name="Oh H.M."/>
            <person name="Jang H."/>
            <person name="Lee J.H."/>
            <person name="Kim S.J."/>
            <person name="Kwon K.K."/>
        </authorList>
    </citation>
    <scope>NUCLEOTIDE SEQUENCE [LARGE SCALE GENOMIC DNA]</scope>
    <source>
        <strain evidence="3 4">JCM 18290</strain>
    </source>
</reference>
<feature type="domain" description="Polymerase/histidinol phosphatase N-terminal" evidence="2">
    <location>
        <begin position="55"/>
        <end position="132"/>
    </location>
</feature>
<evidence type="ECO:0000313" key="3">
    <source>
        <dbReference type="EMBL" id="MBS2212096.1"/>
    </source>
</evidence>
<comment type="caution">
    <text evidence="3">The sequence shown here is derived from an EMBL/GenBank/DDBJ whole genome shotgun (WGS) entry which is preliminary data.</text>
</comment>
<protein>
    <recommendedName>
        <fullName evidence="2">Polymerase/histidinol phosphatase N-terminal domain-containing protein</fullName>
    </recommendedName>
</protein>
<evidence type="ECO:0000256" key="1">
    <source>
        <dbReference type="SAM" id="SignalP"/>
    </source>
</evidence>
<dbReference type="CDD" id="cd12112">
    <property type="entry name" value="PHP_HisPPase_Chlorobi_like"/>
    <property type="match status" value="1"/>
</dbReference>
<dbReference type="Gene3D" id="3.20.20.140">
    <property type="entry name" value="Metal-dependent hydrolases"/>
    <property type="match status" value="1"/>
</dbReference>
<name>A0ABS5KAX2_9BACT</name>
<dbReference type="InterPro" id="IPR016195">
    <property type="entry name" value="Pol/histidinol_Pase-like"/>
</dbReference>
<feature type="signal peptide" evidence="1">
    <location>
        <begin position="1"/>
        <end position="21"/>
    </location>
</feature>
<sequence>MINKQTLLTSLLLLLYVAAFAQFDLNHQSNNLFIKPNVRQQILIPDITGYHTLKGDFHIHTIFSDGSVWPTVRVEEAWREGLDVIAITDHLEYQPHKDYTVADNNTAYKLAQRKAEEMNVILVKGTEITKGEVPPGHFNAIFIDDANPIENKDASLSIEAAVKQGAFIIWNHPGWKRQQPDTTKWWDYYTTLKSKNMLHGIEVANSNEWYPIAIDWCIDKDLTVFSNSDIHAPVNLKYNLSERHAHRPITLIFAREKSMQSVKEALFEGRTIAWHGHTLAGKESIMRELVKASIQLKPTFRETQKKGTTWYYAELNNISDIPFVLRDKDGNEIDLKPLSSVIVKFDKKTAALNYKVMNAFIGSERRLEINITPQ</sequence>
<gene>
    <name evidence="3" type="ORF">KEM09_11820</name>
</gene>
<accession>A0ABS5KAX2</accession>
<dbReference type="SUPFAM" id="SSF89550">
    <property type="entry name" value="PHP domain-like"/>
    <property type="match status" value="1"/>
</dbReference>
<organism evidence="3 4">
    <name type="scientific">Carboxylicivirga mesophila</name>
    <dbReference type="NCBI Taxonomy" id="1166478"/>
    <lineage>
        <taxon>Bacteria</taxon>
        <taxon>Pseudomonadati</taxon>
        <taxon>Bacteroidota</taxon>
        <taxon>Bacteroidia</taxon>
        <taxon>Marinilabiliales</taxon>
        <taxon>Marinilabiliaceae</taxon>
        <taxon>Carboxylicivirga</taxon>
    </lineage>
</organism>
<evidence type="ECO:0000259" key="2">
    <source>
        <dbReference type="SMART" id="SM00481"/>
    </source>
</evidence>